<keyword evidence="2" id="KW-1185">Reference proteome</keyword>
<evidence type="ECO:0000313" key="2">
    <source>
        <dbReference type="Proteomes" id="UP000887116"/>
    </source>
</evidence>
<sequence length="140" mass="15840">MELSAAAEALFGRRGFVSRGLLDDNLPHAVSVAAFRLRTGHYYLTTHLHRINVLPSPECHLCSYGTMNSEYLRACSALDHSKKYQDSIFKEVHLYWTARHLMAQQPRVGVVGGRRRRNGTALVSRPHLTFTHGLINDNIK</sequence>
<protein>
    <submittedName>
        <fullName evidence="1">Uncharacterized protein</fullName>
    </submittedName>
</protein>
<dbReference type="AlphaFoldDB" id="A0A8X6G373"/>
<name>A0A8X6G373_TRICU</name>
<dbReference type="Proteomes" id="UP000887116">
    <property type="component" value="Unassembled WGS sequence"/>
</dbReference>
<proteinExistence type="predicted"/>
<comment type="caution">
    <text evidence="1">The sequence shown here is derived from an EMBL/GenBank/DDBJ whole genome shotgun (WGS) entry which is preliminary data.</text>
</comment>
<gene>
    <name evidence="1" type="ORF">TNCT_445581</name>
</gene>
<accession>A0A8X6G373</accession>
<dbReference type="EMBL" id="BMAO01034307">
    <property type="protein sequence ID" value="GFQ95695.1"/>
    <property type="molecule type" value="Genomic_DNA"/>
</dbReference>
<reference evidence="1" key="1">
    <citation type="submission" date="2020-07" db="EMBL/GenBank/DDBJ databases">
        <title>Multicomponent nature underlies the extraordinary mechanical properties of spider dragline silk.</title>
        <authorList>
            <person name="Kono N."/>
            <person name="Nakamura H."/>
            <person name="Mori M."/>
            <person name="Yoshida Y."/>
            <person name="Ohtoshi R."/>
            <person name="Malay A.D."/>
            <person name="Moran D.A.P."/>
            <person name="Tomita M."/>
            <person name="Numata K."/>
            <person name="Arakawa K."/>
        </authorList>
    </citation>
    <scope>NUCLEOTIDE SEQUENCE</scope>
</reference>
<dbReference type="OrthoDB" id="6429785at2759"/>
<evidence type="ECO:0000313" key="1">
    <source>
        <dbReference type="EMBL" id="GFQ95695.1"/>
    </source>
</evidence>
<organism evidence="1 2">
    <name type="scientific">Trichonephila clavata</name>
    <name type="common">Joro spider</name>
    <name type="synonym">Nephila clavata</name>
    <dbReference type="NCBI Taxonomy" id="2740835"/>
    <lineage>
        <taxon>Eukaryota</taxon>
        <taxon>Metazoa</taxon>
        <taxon>Ecdysozoa</taxon>
        <taxon>Arthropoda</taxon>
        <taxon>Chelicerata</taxon>
        <taxon>Arachnida</taxon>
        <taxon>Araneae</taxon>
        <taxon>Araneomorphae</taxon>
        <taxon>Entelegynae</taxon>
        <taxon>Araneoidea</taxon>
        <taxon>Nephilidae</taxon>
        <taxon>Trichonephila</taxon>
    </lineage>
</organism>